<dbReference type="Proteomes" id="UP000886819">
    <property type="component" value="Unassembled WGS sequence"/>
</dbReference>
<reference evidence="1" key="1">
    <citation type="submission" date="2020-10" db="EMBL/GenBank/DDBJ databases">
        <authorList>
            <person name="Gilroy R."/>
        </authorList>
    </citation>
    <scope>NUCLEOTIDE SEQUENCE</scope>
    <source>
        <strain evidence="1">ChiHile30-977</strain>
    </source>
</reference>
<reference evidence="1" key="2">
    <citation type="journal article" date="2021" name="PeerJ">
        <title>Extensive microbial diversity within the chicken gut microbiome revealed by metagenomics and culture.</title>
        <authorList>
            <person name="Gilroy R."/>
            <person name="Ravi A."/>
            <person name="Getino M."/>
            <person name="Pursley I."/>
            <person name="Horton D.L."/>
            <person name="Alikhan N.F."/>
            <person name="Baker D."/>
            <person name="Gharbi K."/>
            <person name="Hall N."/>
            <person name="Watson M."/>
            <person name="Adriaenssens E.M."/>
            <person name="Foster-Nyarko E."/>
            <person name="Jarju S."/>
            <person name="Secka A."/>
            <person name="Antonio M."/>
            <person name="Oren A."/>
            <person name="Chaudhuri R.R."/>
            <person name="La Ragione R."/>
            <person name="Hildebrand F."/>
            <person name="Pallen M.J."/>
        </authorList>
    </citation>
    <scope>NUCLEOTIDE SEQUENCE</scope>
    <source>
        <strain evidence="1">ChiHile30-977</strain>
    </source>
</reference>
<comment type="caution">
    <text evidence="1">The sequence shown here is derived from an EMBL/GenBank/DDBJ whole genome shotgun (WGS) entry which is preliminary data.</text>
</comment>
<accession>A0A9D0YWW9</accession>
<dbReference type="PROSITE" id="PS51257">
    <property type="entry name" value="PROKAR_LIPOPROTEIN"/>
    <property type="match status" value="1"/>
</dbReference>
<proteinExistence type="predicted"/>
<gene>
    <name evidence="1" type="ORF">IAA66_07745</name>
</gene>
<evidence type="ECO:0000313" key="1">
    <source>
        <dbReference type="EMBL" id="HIQ63458.1"/>
    </source>
</evidence>
<organism evidence="1 2">
    <name type="scientific">Candidatus Avichristensenella intestinipullorum</name>
    <dbReference type="NCBI Taxonomy" id="2840693"/>
    <lineage>
        <taxon>Bacteria</taxon>
        <taxon>Bacillati</taxon>
        <taxon>Bacillota</taxon>
        <taxon>Clostridia</taxon>
        <taxon>Candidatus Avichristensenella</taxon>
    </lineage>
</organism>
<evidence type="ECO:0000313" key="2">
    <source>
        <dbReference type="Proteomes" id="UP000886819"/>
    </source>
</evidence>
<sequence>MRRRRLSRRHGGRAGGCVLMGLTLLLAAAACLLLQPPRARDVAALFAFSTPEAARSEVLSLPARGWYLVESDARAVAACETLLEAELVRERYGPLAGVRYLETKAVDLRVTASPAQLDALAHSAQALEDAFAALQTIAGLEAQEAAAAAEALRTRLESVCQALDGALVGTDHPVVRGLAGLVYSAREAARTLAENAEAGAAEEAGAALALQYEAFTAYLLTQG</sequence>
<name>A0A9D0YWW9_9FIRM</name>
<protein>
    <submittedName>
        <fullName evidence="1">Uncharacterized protein</fullName>
    </submittedName>
</protein>
<dbReference type="EMBL" id="DVFI01000106">
    <property type="protein sequence ID" value="HIQ63458.1"/>
    <property type="molecule type" value="Genomic_DNA"/>
</dbReference>
<dbReference type="AlphaFoldDB" id="A0A9D0YWW9"/>